<dbReference type="GO" id="GO:0022904">
    <property type="term" value="P:respiratory electron transport chain"/>
    <property type="evidence" value="ECO:0007669"/>
    <property type="project" value="InterPro"/>
</dbReference>
<reference evidence="8 9" key="1">
    <citation type="submission" date="2015-11" db="EMBL/GenBank/DDBJ databases">
        <title>Genomic Taxonomy of the Vibrionaceae.</title>
        <authorList>
            <person name="Gomez-Gil B."/>
            <person name="Enciso-Ibarra J."/>
        </authorList>
    </citation>
    <scope>NUCLEOTIDE SEQUENCE [LARGE SCALE GENOMIC DNA]</scope>
    <source>
        <strain evidence="8 9">CAIM 912</strain>
    </source>
</reference>
<dbReference type="SUPFAM" id="SSF81342">
    <property type="entry name" value="Transmembrane di-heme cytochromes"/>
    <property type="match status" value="1"/>
</dbReference>
<evidence type="ECO:0000256" key="3">
    <source>
        <dbReference type="ARBA" id="ARBA00022692"/>
    </source>
</evidence>
<evidence type="ECO:0000313" key="8">
    <source>
        <dbReference type="EMBL" id="KXF80810.1"/>
    </source>
</evidence>
<evidence type="ECO:0000256" key="4">
    <source>
        <dbReference type="ARBA" id="ARBA00022989"/>
    </source>
</evidence>
<keyword evidence="3 6" id="KW-0812">Transmembrane</keyword>
<keyword evidence="4 6" id="KW-1133">Transmembrane helix</keyword>
<feature type="transmembrane region" description="Helical" evidence="6">
    <location>
        <begin position="26"/>
        <end position="44"/>
    </location>
</feature>
<keyword evidence="2" id="KW-1003">Cell membrane</keyword>
<dbReference type="Proteomes" id="UP000070529">
    <property type="component" value="Unassembled WGS sequence"/>
</dbReference>
<protein>
    <recommendedName>
        <fullName evidence="7">Cytochrome b561 bacterial/Ni-hydrogenase domain-containing protein</fullName>
    </recommendedName>
</protein>
<comment type="caution">
    <text evidence="8">The sequence shown here is derived from an EMBL/GenBank/DDBJ whole genome shotgun (WGS) entry which is preliminary data.</text>
</comment>
<comment type="subcellular location">
    <subcellularLocation>
        <location evidence="1">Cell membrane</location>
        <topology evidence="1">Multi-pass membrane protein</topology>
    </subcellularLocation>
</comment>
<dbReference type="AlphaFoldDB" id="A0A135I5T5"/>
<feature type="transmembrane region" description="Helical" evidence="6">
    <location>
        <begin position="127"/>
        <end position="149"/>
    </location>
</feature>
<dbReference type="Pfam" id="PF01292">
    <property type="entry name" value="Ni_hydr_CYTB"/>
    <property type="match status" value="1"/>
</dbReference>
<evidence type="ECO:0000313" key="9">
    <source>
        <dbReference type="Proteomes" id="UP000070529"/>
    </source>
</evidence>
<dbReference type="GO" id="GO:0009055">
    <property type="term" value="F:electron transfer activity"/>
    <property type="evidence" value="ECO:0007669"/>
    <property type="project" value="InterPro"/>
</dbReference>
<organism evidence="8 9">
    <name type="scientific">Enterovibrio coralii</name>
    <dbReference type="NCBI Taxonomy" id="294935"/>
    <lineage>
        <taxon>Bacteria</taxon>
        <taxon>Pseudomonadati</taxon>
        <taxon>Pseudomonadota</taxon>
        <taxon>Gammaproteobacteria</taxon>
        <taxon>Vibrionales</taxon>
        <taxon>Vibrionaceae</taxon>
        <taxon>Enterovibrio</taxon>
    </lineage>
</organism>
<dbReference type="RefSeq" id="WP_067418777.1">
    <property type="nucleotide sequence ID" value="NZ_LNTY01000049.1"/>
</dbReference>
<evidence type="ECO:0000259" key="7">
    <source>
        <dbReference type="Pfam" id="PF01292"/>
    </source>
</evidence>
<proteinExistence type="predicted"/>
<evidence type="ECO:0000256" key="5">
    <source>
        <dbReference type="ARBA" id="ARBA00023136"/>
    </source>
</evidence>
<dbReference type="OrthoDB" id="6588368at2"/>
<feature type="transmembrane region" description="Helical" evidence="6">
    <location>
        <begin position="64"/>
        <end position="82"/>
    </location>
</feature>
<dbReference type="STRING" id="294935.ATN88_16170"/>
<keyword evidence="5 6" id="KW-0472">Membrane</keyword>
<feature type="transmembrane region" description="Helical" evidence="6">
    <location>
        <begin position="169"/>
        <end position="186"/>
    </location>
</feature>
<sequence>MATTSNKSLSAGFSYLFASLPKIEKWFHLAVVVWVIGQLLSSFAMHVHGDTPASALTFIDKFHMYSGIALAPVALVFCGVILKRRSVSNMYPWLSLDFSVIKDDLQTLLKLQLPEARPKGLAATVEGLGLLALLLAIATGVTWYVFFSLDGSAPLLLSIHKTAVGAIEAYLYGHGIFALLHLVDWMRK</sequence>
<gene>
    <name evidence="8" type="ORF">ATN88_16170</name>
</gene>
<dbReference type="InterPro" id="IPR011577">
    <property type="entry name" value="Cyt_b561_bac/Ni-Hgenase"/>
</dbReference>
<evidence type="ECO:0000256" key="6">
    <source>
        <dbReference type="SAM" id="Phobius"/>
    </source>
</evidence>
<dbReference type="EMBL" id="LNTY01000049">
    <property type="protein sequence ID" value="KXF80810.1"/>
    <property type="molecule type" value="Genomic_DNA"/>
</dbReference>
<evidence type="ECO:0000256" key="2">
    <source>
        <dbReference type="ARBA" id="ARBA00022475"/>
    </source>
</evidence>
<dbReference type="GO" id="GO:0005886">
    <property type="term" value="C:plasma membrane"/>
    <property type="evidence" value="ECO:0007669"/>
    <property type="project" value="UniProtKB-SubCell"/>
</dbReference>
<evidence type="ECO:0000256" key="1">
    <source>
        <dbReference type="ARBA" id="ARBA00004651"/>
    </source>
</evidence>
<feature type="domain" description="Cytochrome b561 bacterial/Ni-hydrogenase" evidence="7">
    <location>
        <begin position="21"/>
        <end position="181"/>
    </location>
</feature>
<name>A0A135I5T5_9GAMM</name>
<keyword evidence="9" id="KW-1185">Reference proteome</keyword>
<dbReference type="InterPro" id="IPR016174">
    <property type="entry name" value="Di-haem_cyt_TM"/>
</dbReference>
<accession>A0A135I5T5</accession>